<dbReference type="Proteomes" id="UP000215145">
    <property type="component" value="Unassembled WGS sequence"/>
</dbReference>
<proteinExistence type="predicted"/>
<dbReference type="OrthoDB" id="2665115at2"/>
<organism evidence="1 2">
    <name type="scientific">Paenibacillus herberti</name>
    <dbReference type="NCBI Taxonomy" id="1619309"/>
    <lineage>
        <taxon>Bacteria</taxon>
        <taxon>Bacillati</taxon>
        <taxon>Bacillota</taxon>
        <taxon>Bacilli</taxon>
        <taxon>Bacillales</taxon>
        <taxon>Paenibacillaceae</taxon>
        <taxon>Paenibacillus</taxon>
    </lineage>
</organism>
<evidence type="ECO:0000313" key="2">
    <source>
        <dbReference type="Proteomes" id="UP000215145"/>
    </source>
</evidence>
<dbReference type="AlphaFoldDB" id="A0A229P267"/>
<gene>
    <name evidence="1" type="ORF">CGZ75_05415</name>
</gene>
<sequence>MKWEIIGAEMTYNKEDGYVGKVEFKVEGHKQPYEVALHSKRGRDWAYGLFFKNEAGPENEIELVEVELEENDELYDELIEAARAVVVRDQPESKGSESEETE</sequence>
<keyword evidence="2" id="KW-1185">Reference proteome</keyword>
<dbReference type="EMBL" id="NMUQ01000001">
    <property type="protein sequence ID" value="OXM16141.1"/>
    <property type="molecule type" value="Genomic_DNA"/>
</dbReference>
<evidence type="ECO:0000313" key="1">
    <source>
        <dbReference type="EMBL" id="OXM16141.1"/>
    </source>
</evidence>
<name>A0A229P267_9BACL</name>
<reference evidence="1 2" key="1">
    <citation type="submission" date="2017-07" db="EMBL/GenBank/DDBJ databases">
        <title>Paenibacillus herberti R33 genome sequencing and assembly.</title>
        <authorList>
            <person name="Su W."/>
        </authorList>
    </citation>
    <scope>NUCLEOTIDE SEQUENCE [LARGE SCALE GENOMIC DNA]</scope>
    <source>
        <strain evidence="1 2">R33</strain>
    </source>
</reference>
<comment type="caution">
    <text evidence="1">The sequence shown here is derived from an EMBL/GenBank/DDBJ whole genome shotgun (WGS) entry which is preliminary data.</text>
</comment>
<dbReference type="RefSeq" id="WP_089523225.1">
    <property type="nucleotide sequence ID" value="NZ_NMUQ01000001.1"/>
</dbReference>
<accession>A0A229P267</accession>
<protein>
    <submittedName>
        <fullName evidence="1">Uncharacterized protein</fullName>
    </submittedName>
</protein>